<dbReference type="EMBL" id="PPTU01000016">
    <property type="protein sequence ID" value="RDB69014.1"/>
    <property type="molecule type" value="Genomic_DNA"/>
</dbReference>
<comment type="caution">
    <text evidence="3">The sequence shown here is derived from an EMBL/GenBank/DDBJ whole genome shotgun (WGS) entry which is preliminary data.</text>
</comment>
<feature type="compositionally biased region" description="Gly residues" evidence="1">
    <location>
        <begin position="485"/>
        <end position="494"/>
    </location>
</feature>
<dbReference type="InterPro" id="IPR007557">
    <property type="entry name" value="PSP1_C"/>
</dbReference>
<feature type="compositionally biased region" description="Basic and acidic residues" evidence="1">
    <location>
        <begin position="471"/>
        <end position="480"/>
    </location>
</feature>
<feature type="compositionally biased region" description="Gly residues" evidence="1">
    <location>
        <begin position="416"/>
        <end position="437"/>
    </location>
</feature>
<feature type="compositionally biased region" description="Gly residues" evidence="1">
    <location>
        <begin position="397"/>
        <end position="407"/>
    </location>
</feature>
<feature type="region of interest" description="Disordered" evidence="1">
    <location>
        <begin position="305"/>
        <end position="526"/>
    </location>
</feature>
<sequence length="526" mass="55741">MVRIAPINLYYNPKTLWFDAGDLDVRAGDGVIVSTARGTEFGRAAHDVFEADEAQIKKLKSPLKPVKRIATDEDEARAAELEAKSREALPVFKEMAAEGNGDMHPVSVEYLFEGDKAIFYFEAEERVDFRELVRKLAAHFRVRIDMRQIGVRDEARMVGGLGHCGQELCCKRLGGEFCPVSIRMAKEQDLSLNPQKISGVCGRLMCCLRYEFDAYKDFKSRAPKQNATVETPDGPAKVVDLDVPREIVSLKIMGEKPVKVPLADFDPPEEGSNRPNRVGEEAWQDATTADPIGFAGESALFGTTTQLTGQDKLADPGSVRRTGRGGQKPSKGGGSNGGRAGGGQKGGGNGGQKGGKQADAQAQSARKPRRRRSTKVGGEGAAAPEAAEAQKRKQKQQGGGSPKGGQSGQQQKRRSGQGGQGGNGGGKKQQGQRQGGEGAKKQGPKGMQPSKPRPGQKSSGLRQGQKPQQPRQDKAPRPERSGAPSGEGGRPTGDGGHRRARRRSHKAGGSDGAGAPGAGGAAPSGE</sequence>
<feature type="compositionally biased region" description="Gly residues" evidence="1">
    <location>
        <begin position="331"/>
        <end position="354"/>
    </location>
</feature>
<accession>A0A369MC48</accession>
<protein>
    <recommendedName>
        <fullName evidence="2">PSP1 C-terminal domain-containing protein</fullName>
    </recommendedName>
</protein>
<evidence type="ECO:0000313" key="4">
    <source>
        <dbReference type="Proteomes" id="UP000253970"/>
    </source>
</evidence>
<evidence type="ECO:0000313" key="3">
    <source>
        <dbReference type="EMBL" id="RDB69014.1"/>
    </source>
</evidence>
<feature type="compositionally biased region" description="Low complexity" evidence="1">
    <location>
        <begin position="355"/>
        <end position="365"/>
    </location>
</feature>
<dbReference type="InterPro" id="IPR047767">
    <property type="entry name" value="PSP1-like"/>
</dbReference>
<feature type="compositionally biased region" description="Gly residues" evidence="1">
    <location>
        <begin position="509"/>
        <end position="526"/>
    </location>
</feature>
<dbReference type="PANTHER" id="PTHR43830">
    <property type="entry name" value="PROTEIN PSP1"/>
    <property type="match status" value="1"/>
</dbReference>
<reference evidence="3 4" key="1">
    <citation type="journal article" date="2018" name="Elife">
        <title>Discovery and characterization of a prevalent human gut bacterial enzyme sufficient for the inactivation of a family of plant toxins.</title>
        <authorList>
            <person name="Koppel N."/>
            <person name="Bisanz J.E."/>
            <person name="Pandelia M.E."/>
            <person name="Turnbaugh P.J."/>
            <person name="Balskus E.P."/>
        </authorList>
    </citation>
    <scope>NUCLEOTIDE SEQUENCE [LARGE SCALE GENOMIC DNA]</scope>
    <source>
        <strain evidence="3 4">W1 BHI 6</strain>
    </source>
</reference>
<feature type="domain" description="PSP1 C-terminal" evidence="2">
    <location>
        <begin position="64"/>
        <end position="149"/>
    </location>
</feature>
<proteinExistence type="predicted"/>
<dbReference type="PROSITE" id="PS51411">
    <property type="entry name" value="PSP1_C"/>
    <property type="match status" value="1"/>
</dbReference>
<dbReference type="PANTHER" id="PTHR43830:SF3">
    <property type="entry name" value="PROTEIN PSP1"/>
    <property type="match status" value="1"/>
</dbReference>
<dbReference type="Pfam" id="PF04468">
    <property type="entry name" value="PSP1"/>
    <property type="match status" value="1"/>
</dbReference>
<dbReference type="Proteomes" id="UP000253970">
    <property type="component" value="Unassembled WGS sequence"/>
</dbReference>
<organism evidence="3 4">
    <name type="scientific">Eggerthella lenta</name>
    <name type="common">Eubacterium lentum</name>
    <dbReference type="NCBI Taxonomy" id="84112"/>
    <lineage>
        <taxon>Bacteria</taxon>
        <taxon>Bacillati</taxon>
        <taxon>Actinomycetota</taxon>
        <taxon>Coriobacteriia</taxon>
        <taxon>Eggerthellales</taxon>
        <taxon>Eggerthellaceae</taxon>
        <taxon>Eggerthella</taxon>
    </lineage>
</organism>
<dbReference type="AlphaFoldDB" id="A0A369MC48"/>
<dbReference type="RefSeq" id="WP_086414704.1">
    <property type="nucleotide sequence ID" value="NZ_CACRTT010000008.1"/>
</dbReference>
<evidence type="ECO:0000256" key="1">
    <source>
        <dbReference type="SAM" id="MobiDB-lite"/>
    </source>
</evidence>
<name>A0A369MC48_EGGLN</name>
<dbReference type="GO" id="GO:0005737">
    <property type="term" value="C:cytoplasm"/>
    <property type="evidence" value="ECO:0007669"/>
    <property type="project" value="TreeGrafter"/>
</dbReference>
<evidence type="ECO:0000259" key="2">
    <source>
        <dbReference type="PROSITE" id="PS51411"/>
    </source>
</evidence>
<dbReference type="NCBIfam" id="NF041131">
    <property type="entry name" value="RicT_YaaT_fam"/>
    <property type="match status" value="1"/>
</dbReference>
<gene>
    <name evidence="3" type="ORF">C1875_10485</name>
</gene>
<feature type="compositionally biased region" description="Polar residues" evidence="1">
    <location>
        <begin position="456"/>
        <end position="470"/>
    </location>
</feature>